<evidence type="ECO:0008006" key="6">
    <source>
        <dbReference type="Google" id="ProtNLM"/>
    </source>
</evidence>
<dbReference type="SUPFAM" id="SSF89837">
    <property type="entry name" value="Doublecortin (DC)"/>
    <property type="match status" value="2"/>
</dbReference>
<dbReference type="Gene3D" id="3.10.100.10">
    <property type="entry name" value="Mannose-Binding Protein A, subunit A"/>
    <property type="match status" value="1"/>
</dbReference>
<dbReference type="InterPro" id="IPR036572">
    <property type="entry name" value="Doublecortin_dom_sf"/>
</dbReference>
<evidence type="ECO:0000313" key="5">
    <source>
        <dbReference type="Proteomes" id="UP001153269"/>
    </source>
</evidence>
<keyword evidence="1" id="KW-0677">Repeat</keyword>
<dbReference type="GO" id="GO:0035556">
    <property type="term" value="P:intracellular signal transduction"/>
    <property type="evidence" value="ECO:0007669"/>
    <property type="project" value="InterPro"/>
</dbReference>
<comment type="caution">
    <text evidence="4">The sequence shown here is derived from an EMBL/GenBank/DDBJ whole genome shotgun (WGS) entry which is preliminary data.</text>
</comment>
<evidence type="ECO:0000259" key="2">
    <source>
        <dbReference type="PROSITE" id="PS50041"/>
    </source>
</evidence>
<dbReference type="EMBL" id="CADEAL010001446">
    <property type="protein sequence ID" value="CAB1432504.1"/>
    <property type="molecule type" value="Genomic_DNA"/>
</dbReference>
<dbReference type="GO" id="GO:0005815">
    <property type="term" value="C:microtubule organizing center"/>
    <property type="evidence" value="ECO:0007669"/>
    <property type="project" value="TreeGrafter"/>
</dbReference>
<dbReference type="Pfam" id="PF03607">
    <property type="entry name" value="DCX"/>
    <property type="match status" value="2"/>
</dbReference>
<reference evidence="4" key="1">
    <citation type="submission" date="2020-03" db="EMBL/GenBank/DDBJ databases">
        <authorList>
            <person name="Weist P."/>
        </authorList>
    </citation>
    <scope>NUCLEOTIDE SEQUENCE</scope>
</reference>
<organism evidence="4 5">
    <name type="scientific">Pleuronectes platessa</name>
    <name type="common">European plaice</name>
    <dbReference type="NCBI Taxonomy" id="8262"/>
    <lineage>
        <taxon>Eukaryota</taxon>
        <taxon>Metazoa</taxon>
        <taxon>Chordata</taxon>
        <taxon>Craniata</taxon>
        <taxon>Vertebrata</taxon>
        <taxon>Euteleostomi</taxon>
        <taxon>Actinopterygii</taxon>
        <taxon>Neopterygii</taxon>
        <taxon>Teleostei</taxon>
        <taxon>Neoteleostei</taxon>
        <taxon>Acanthomorphata</taxon>
        <taxon>Carangaria</taxon>
        <taxon>Pleuronectiformes</taxon>
        <taxon>Pleuronectoidei</taxon>
        <taxon>Pleuronectidae</taxon>
        <taxon>Pleuronectes</taxon>
    </lineage>
</organism>
<dbReference type="InterPro" id="IPR016186">
    <property type="entry name" value="C-type_lectin-like/link_sf"/>
</dbReference>
<dbReference type="Proteomes" id="UP001153269">
    <property type="component" value="Unassembled WGS sequence"/>
</dbReference>
<protein>
    <recommendedName>
        <fullName evidence="6">Doublecortin domain-containing protein</fullName>
    </recommendedName>
</protein>
<feature type="domain" description="Doublecortin" evidence="3">
    <location>
        <begin position="20"/>
        <end position="93"/>
    </location>
</feature>
<keyword evidence="5" id="KW-1185">Reference proteome</keyword>
<dbReference type="PANTHER" id="PTHR23004">
    <property type="entry name" value="DOUBLECORTIN DOMAIN CONTAINING 2"/>
    <property type="match status" value="1"/>
</dbReference>
<dbReference type="FunFam" id="3.10.20.230:FF:000004">
    <property type="entry name" value="Doublecortin domain containing 2"/>
    <property type="match status" value="1"/>
</dbReference>
<evidence type="ECO:0000256" key="1">
    <source>
        <dbReference type="ARBA" id="ARBA00022737"/>
    </source>
</evidence>
<dbReference type="SUPFAM" id="SSF56436">
    <property type="entry name" value="C-type lectin-like"/>
    <property type="match status" value="1"/>
</dbReference>
<dbReference type="PANTHER" id="PTHR23004:SF9">
    <property type="entry name" value="DOUBLECORTIN DOMAIN-CONTAINING PROTEIN 2C"/>
    <property type="match status" value="1"/>
</dbReference>
<dbReference type="PROSITE" id="PS50041">
    <property type="entry name" value="C_TYPE_LECTIN_2"/>
    <property type="match status" value="1"/>
</dbReference>
<dbReference type="SMART" id="SM00537">
    <property type="entry name" value="DCX"/>
    <property type="match status" value="2"/>
</dbReference>
<dbReference type="InterPro" id="IPR016187">
    <property type="entry name" value="CTDL_fold"/>
</dbReference>
<dbReference type="InterPro" id="IPR003533">
    <property type="entry name" value="Doublecortin_dom"/>
</dbReference>
<dbReference type="AlphaFoldDB" id="A0A9N7UI25"/>
<name>A0A9N7UI25_PLEPL</name>
<feature type="domain" description="C-type lectin" evidence="2">
    <location>
        <begin position="1"/>
        <end position="36"/>
    </location>
</feature>
<dbReference type="GO" id="GO:0005874">
    <property type="term" value="C:microtubule"/>
    <property type="evidence" value="ECO:0007669"/>
    <property type="project" value="TreeGrafter"/>
</dbReference>
<feature type="domain" description="Doublecortin" evidence="3">
    <location>
        <begin position="131"/>
        <end position="213"/>
    </location>
</feature>
<evidence type="ECO:0000259" key="3">
    <source>
        <dbReference type="PROSITE" id="PS50309"/>
    </source>
</evidence>
<dbReference type="InterPro" id="IPR001304">
    <property type="entry name" value="C-type_lectin-like"/>
</dbReference>
<gene>
    <name evidence="4" type="ORF">PLEPLA_LOCUS20586</name>
</gene>
<proteinExistence type="predicted"/>
<sequence>MTTFTKWRKGEPNNAYDDEDCAEMVASGEWTDVACQPTMTIAVNPRQVSTFDGFLTSVTRGVEAPFGAVRRLYTPVLGHTVRRLEELKHGSVYSEITTKKPDNKKREPIQPVVHSRIVVSARWKRTADESCTINVFTNGDVLGPPARIRIPKYTLRSWENVLAMVTEKVHLRTGAVYRLCTLDGQPVCASTQLENHQHYVAVGAERFKALPYDRCVPRAYIRANNSIESHDVLPPIRKTLHAKDVDCAAAGPEMNTKSHAEDENMPTQQVAVEMAGGACERCA</sequence>
<accession>A0A9N7UI25</accession>
<dbReference type="Gene3D" id="3.10.20.230">
    <property type="entry name" value="Doublecortin domain"/>
    <property type="match status" value="2"/>
</dbReference>
<evidence type="ECO:0000313" key="4">
    <source>
        <dbReference type="EMBL" id="CAB1432504.1"/>
    </source>
</evidence>
<dbReference type="PROSITE" id="PS50309">
    <property type="entry name" value="DC"/>
    <property type="match status" value="2"/>
</dbReference>